<dbReference type="Proteomes" id="UP001149140">
    <property type="component" value="Unassembled WGS sequence"/>
</dbReference>
<feature type="binding site" evidence="2">
    <location>
        <position position="146"/>
    </location>
    <ligand>
        <name>Fe cation</name>
        <dbReference type="ChEBI" id="CHEBI:24875"/>
    </ligand>
</feature>
<feature type="binding site" evidence="2">
    <location>
        <position position="142"/>
    </location>
    <ligand>
        <name>Fe cation</name>
        <dbReference type="ChEBI" id="CHEBI:24875"/>
    </ligand>
</feature>
<name>A0A9X3MQ01_9ACTN</name>
<comment type="similarity">
    <text evidence="1 2">Belongs to the polypeptide deformylase family.</text>
</comment>
<dbReference type="RefSeq" id="WP_270039730.1">
    <property type="nucleotide sequence ID" value="NZ_JAPDOD010000006.1"/>
</dbReference>
<proteinExistence type="inferred from homology"/>
<keyword evidence="5" id="KW-1185">Reference proteome</keyword>
<evidence type="ECO:0000256" key="1">
    <source>
        <dbReference type="ARBA" id="ARBA00010759"/>
    </source>
</evidence>
<comment type="cofactor">
    <cofactor evidence="2">
        <name>Fe(2+)</name>
        <dbReference type="ChEBI" id="CHEBI:29033"/>
    </cofactor>
    <text evidence="2">Binds 1 Fe(2+) ion.</text>
</comment>
<keyword evidence="2" id="KW-0479">Metal-binding</keyword>
<dbReference type="NCBIfam" id="NF001159">
    <property type="entry name" value="PRK00150.1-3"/>
    <property type="match status" value="1"/>
</dbReference>
<dbReference type="PANTHER" id="PTHR10458:SF22">
    <property type="entry name" value="PEPTIDE DEFORMYLASE"/>
    <property type="match status" value="1"/>
</dbReference>
<comment type="function">
    <text evidence="2">Removes the formyl group from the N-terminal Met of newly synthesized proteins. Requires at least a dipeptide for an efficient rate of reaction. N-terminal L-methionine is a prerequisite for activity but the enzyme has broad specificity at other positions.</text>
</comment>
<dbReference type="HAMAP" id="MF_00163">
    <property type="entry name" value="Pep_deformylase"/>
    <property type="match status" value="1"/>
</dbReference>
<dbReference type="GO" id="GO:0006412">
    <property type="term" value="P:translation"/>
    <property type="evidence" value="ECO:0007669"/>
    <property type="project" value="UniProtKB-UniRule"/>
</dbReference>
<feature type="active site" evidence="2">
    <location>
        <position position="143"/>
    </location>
</feature>
<reference evidence="4" key="1">
    <citation type="submission" date="2022-10" db="EMBL/GenBank/DDBJ databases">
        <title>The WGS of Solirubrobacter ginsenosidimutans DSM 21036.</title>
        <authorList>
            <person name="Jiang Z."/>
        </authorList>
    </citation>
    <scope>NUCLEOTIDE SEQUENCE</scope>
    <source>
        <strain evidence="4">DSM 21036</strain>
    </source>
</reference>
<dbReference type="SUPFAM" id="SSF56420">
    <property type="entry name" value="Peptide deformylase"/>
    <property type="match status" value="1"/>
</dbReference>
<evidence type="ECO:0000256" key="3">
    <source>
        <dbReference type="SAM" id="MobiDB-lite"/>
    </source>
</evidence>
<evidence type="ECO:0000313" key="4">
    <source>
        <dbReference type="EMBL" id="MDA0160731.1"/>
    </source>
</evidence>
<protein>
    <recommendedName>
        <fullName evidence="2">Peptide deformylase</fullName>
        <shortName evidence="2">PDF</shortName>
        <ecNumber evidence="2">3.5.1.88</ecNumber>
    </recommendedName>
    <alternativeName>
        <fullName evidence="2">Polypeptide deformylase</fullName>
    </alternativeName>
</protein>
<dbReference type="Pfam" id="PF01327">
    <property type="entry name" value="Pep_deformylase"/>
    <property type="match status" value="1"/>
</dbReference>
<dbReference type="CDD" id="cd00487">
    <property type="entry name" value="Pep_deformylase"/>
    <property type="match status" value="1"/>
</dbReference>
<dbReference type="EMBL" id="JAPDOD010000006">
    <property type="protein sequence ID" value="MDA0160731.1"/>
    <property type="molecule type" value="Genomic_DNA"/>
</dbReference>
<comment type="catalytic activity">
    <reaction evidence="2">
        <text>N-terminal N-formyl-L-methionyl-[peptide] + H2O = N-terminal L-methionyl-[peptide] + formate</text>
        <dbReference type="Rhea" id="RHEA:24420"/>
        <dbReference type="Rhea" id="RHEA-COMP:10639"/>
        <dbReference type="Rhea" id="RHEA-COMP:10640"/>
        <dbReference type="ChEBI" id="CHEBI:15377"/>
        <dbReference type="ChEBI" id="CHEBI:15740"/>
        <dbReference type="ChEBI" id="CHEBI:49298"/>
        <dbReference type="ChEBI" id="CHEBI:64731"/>
        <dbReference type="EC" id="3.5.1.88"/>
    </reaction>
</comment>
<evidence type="ECO:0000256" key="2">
    <source>
        <dbReference type="HAMAP-Rule" id="MF_00163"/>
    </source>
</evidence>
<dbReference type="InterPro" id="IPR023635">
    <property type="entry name" value="Peptide_deformylase"/>
</dbReference>
<dbReference type="InterPro" id="IPR036821">
    <property type="entry name" value="Peptide_deformylase_sf"/>
</dbReference>
<dbReference type="PANTHER" id="PTHR10458">
    <property type="entry name" value="PEPTIDE DEFORMYLASE"/>
    <property type="match status" value="1"/>
</dbReference>
<keyword evidence="2" id="KW-0648">Protein biosynthesis</keyword>
<dbReference type="NCBIfam" id="TIGR00079">
    <property type="entry name" value="pept_deformyl"/>
    <property type="match status" value="1"/>
</dbReference>
<comment type="caution">
    <text evidence="4">The sequence shown here is derived from an EMBL/GenBank/DDBJ whole genome shotgun (WGS) entry which is preliminary data.</text>
</comment>
<keyword evidence="2 4" id="KW-0378">Hydrolase</keyword>
<evidence type="ECO:0000313" key="5">
    <source>
        <dbReference type="Proteomes" id="UP001149140"/>
    </source>
</evidence>
<keyword evidence="2" id="KW-0408">Iron</keyword>
<organism evidence="4 5">
    <name type="scientific">Solirubrobacter ginsenosidimutans</name>
    <dbReference type="NCBI Taxonomy" id="490573"/>
    <lineage>
        <taxon>Bacteria</taxon>
        <taxon>Bacillati</taxon>
        <taxon>Actinomycetota</taxon>
        <taxon>Thermoleophilia</taxon>
        <taxon>Solirubrobacterales</taxon>
        <taxon>Solirubrobacteraceae</taxon>
        <taxon>Solirubrobacter</taxon>
    </lineage>
</organism>
<gene>
    <name evidence="2 4" type="primary">def</name>
    <name evidence="4" type="ORF">OM076_10680</name>
</gene>
<dbReference type="AlphaFoldDB" id="A0A9X3MQ01"/>
<dbReference type="GO" id="GO:0042586">
    <property type="term" value="F:peptide deformylase activity"/>
    <property type="evidence" value="ECO:0007669"/>
    <property type="project" value="UniProtKB-UniRule"/>
</dbReference>
<dbReference type="EC" id="3.5.1.88" evidence="2"/>
<dbReference type="Gene3D" id="3.90.45.10">
    <property type="entry name" value="Peptide deformylase"/>
    <property type="match status" value="1"/>
</dbReference>
<feature type="binding site" evidence="2">
    <location>
        <position position="98"/>
    </location>
    <ligand>
        <name>Fe cation</name>
        <dbReference type="ChEBI" id="CHEBI:24875"/>
    </ligand>
</feature>
<sequence>MADDSAFTHIRQWGDPVLREKARPVETFDRAFAQQVSELEELMKGADGAGLAATQVGSLRRVFVYRLPDDEDDAPARVVVNPEIESSSDDVETMLEGCLSLGKARVNVEVERPRAVVLTGQDAAGEPLRIEADGGHARVLQHELDHLDGVLMLDRTSTEQRRAAVRALNAGLPWRPAKEEEDAATSPPAG</sequence>
<dbReference type="GO" id="GO:0046872">
    <property type="term" value="F:metal ion binding"/>
    <property type="evidence" value="ECO:0007669"/>
    <property type="project" value="UniProtKB-KW"/>
</dbReference>
<accession>A0A9X3MQ01</accession>
<dbReference type="PIRSF" id="PIRSF004749">
    <property type="entry name" value="Pep_def"/>
    <property type="match status" value="1"/>
</dbReference>
<feature type="region of interest" description="Disordered" evidence="3">
    <location>
        <begin position="168"/>
        <end position="190"/>
    </location>
</feature>
<dbReference type="PRINTS" id="PR01576">
    <property type="entry name" value="PDEFORMYLASE"/>
</dbReference>